<feature type="domain" description="C2H2-type" evidence="12">
    <location>
        <begin position="764"/>
        <end position="791"/>
    </location>
</feature>
<protein>
    <recommendedName>
        <fullName evidence="12">C2H2-type domain-containing protein</fullName>
    </recommendedName>
</protein>
<name>A0AAE1CW06_9GAST</name>
<dbReference type="Pfam" id="PF00096">
    <property type="entry name" value="zf-C2H2"/>
    <property type="match status" value="7"/>
</dbReference>
<evidence type="ECO:0000256" key="3">
    <source>
        <dbReference type="ARBA" id="ARBA00022737"/>
    </source>
</evidence>
<keyword evidence="14" id="KW-1185">Reference proteome</keyword>
<dbReference type="AlphaFoldDB" id="A0AAE1CW06"/>
<dbReference type="GO" id="GO:0000978">
    <property type="term" value="F:RNA polymerase II cis-regulatory region sequence-specific DNA binding"/>
    <property type="evidence" value="ECO:0007669"/>
    <property type="project" value="TreeGrafter"/>
</dbReference>
<dbReference type="InterPro" id="IPR013087">
    <property type="entry name" value="Znf_C2H2_type"/>
</dbReference>
<evidence type="ECO:0000256" key="6">
    <source>
        <dbReference type="ARBA" id="ARBA00023015"/>
    </source>
</evidence>
<evidence type="ECO:0000256" key="7">
    <source>
        <dbReference type="ARBA" id="ARBA00023125"/>
    </source>
</evidence>
<evidence type="ECO:0000256" key="2">
    <source>
        <dbReference type="ARBA" id="ARBA00022723"/>
    </source>
</evidence>
<sequence length="1144" mass="128790">MDPSITMMSEEESTEVGPNDIVIHLVNPYKCGICELEFLEKTVFKEHMFSHLEQIKQERPSSQIVMTLVLPPETPGGVTVTRDILQLGEDGSIKQVTQPPNNITLNQVQPLRELEEAGVIKLEKPKPTMSLLPAENYNESVPIVGDAQPIVPQELVPVVNSVTNSLVQGRAVGVTGSSLEGQSLLKDTLVKNSGEQNGEAIDASNPALIPNKDGTFSFAFKSSNEEMQHIQIIRSDGIKTEVLMELGSEKQDMVRPVRPMRVTGRMGGTNKNNECDLCGKILSSSTNLLRHKMYHSAERPFVCEVCNKGFKDISNLKKHTLIHKRIFPCYLCKKSFLRKSQLEVHLRRHESRTTFVKTGDSSKEVTMRTFVDADGSRVEEMSMTALGGQQFEYKNRIVRADTSSLNGQMKNGMNVGKDPISTVLDSSNTESLLQTVQDSVPAMKQSQIEGDKPVDKMFTVTMEGLQETPVPMNAMNKEPSLQASDPEQVESRDIKFPPPPEEFVKVYQCGHCGKRTVQRGNMMRHLIHHLKDRPFACDECPKRFVDKGELFKHKKTHSKPYRCPQCNGAFAHNVQLIKHLQKECLGNMENLNYTVMEDGQTYKCDICGVEMKRLGNMIKHVGTHSVGSCPSWSKSSTLNRKVIPSPKPSPGKPDAPYFYDSNRRAFFCGFCPKSFWKKANVQRHIQFHMKKGDQHKCHECDRSFSNSAAFQRHVLIHQKPFKCDQCHLAFSRKIFLDAHKKKHNGSEIPVETPDYALLEDKSGYFCKHCNTTLSKKYRMMSHVKKHVSGRPFECLTCNKCFSTAHLLLKHKKVHKKLFVCKKCGQTFTRKFSLSIHLKRNHPQQPRFASESIPLLGKLDKKEGGSEKYLCSYCGAPFSRTVIKLNHEKKCREESKVVERLPDGAGFRCKICGRTATLKHNLMVHVRRHDSVKIIDTTEKIVVANGLETASSSSAFDGLGKFSAEKSDSGYCQDNFSLDNDSFKEDAHLEDSGDSRFKRTPGGYACVICRRKFTDKDTMARHLESHESDEVQEDIKMYALKDEVEETNLPVTDGQYGHANIELNLPYEDTKRNPVSSDFPNQNPALTSNKNSISKKLGSTPMTKKTKQDVAKTPSVSINLEDSPTPVRSGGRPARTQKIPSRFLE</sequence>
<feature type="compositionally biased region" description="Polar residues" evidence="11">
    <location>
        <begin position="1072"/>
        <end position="1093"/>
    </location>
</feature>
<dbReference type="PANTHER" id="PTHR24384:SF189">
    <property type="entry name" value="C2H2-TYPE DOMAIN-CONTAINING PROTEIN-RELATED"/>
    <property type="match status" value="1"/>
</dbReference>
<evidence type="ECO:0000256" key="11">
    <source>
        <dbReference type="SAM" id="MobiDB-lite"/>
    </source>
</evidence>
<dbReference type="GO" id="GO:0000981">
    <property type="term" value="F:DNA-binding transcription factor activity, RNA polymerase II-specific"/>
    <property type="evidence" value="ECO:0007669"/>
    <property type="project" value="TreeGrafter"/>
</dbReference>
<evidence type="ECO:0000256" key="1">
    <source>
        <dbReference type="ARBA" id="ARBA00004123"/>
    </source>
</evidence>
<organism evidence="13 14">
    <name type="scientific">Elysia crispata</name>
    <name type="common">lettuce slug</name>
    <dbReference type="NCBI Taxonomy" id="231223"/>
    <lineage>
        <taxon>Eukaryota</taxon>
        <taxon>Metazoa</taxon>
        <taxon>Spiralia</taxon>
        <taxon>Lophotrochozoa</taxon>
        <taxon>Mollusca</taxon>
        <taxon>Gastropoda</taxon>
        <taxon>Heterobranchia</taxon>
        <taxon>Euthyneura</taxon>
        <taxon>Panpulmonata</taxon>
        <taxon>Sacoglossa</taxon>
        <taxon>Placobranchoidea</taxon>
        <taxon>Plakobranchidae</taxon>
        <taxon>Elysia</taxon>
    </lineage>
</organism>
<feature type="domain" description="C2H2-type" evidence="12">
    <location>
        <begin position="273"/>
        <end position="300"/>
    </location>
</feature>
<dbReference type="InterPro" id="IPR050752">
    <property type="entry name" value="C2H2-ZF_domain"/>
</dbReference>
<feature type="domain" description="C2H2-type" evidence="12">
    <location>
        <begin position="507"/>
        <end position="534"/>
    </location>
</feature>
<keyword evidence="3" id="KW-0677">Repeat</keyword>
<feature type="region of interest" description="Disordered" evidence="11">
    <location>
        <begin position="1068"/>
        <end position="1144"/>
    </location>
</feature>
<evidence type="ECO:0000256" key="4">
    <source>
        <dbReference type="ARBA" id="ARBA00022771"/>
    </source>
</evidence>
<dbReference type="PANTHER" id="PTHR24384">
    <property type="entry name" value="FINGER PUTATIVE TRANSCRIPTION FACTOR FAMILY-RELATED"/>
    <property type="match status" value="1"/>
</dbReference>
<dbReference type="PROSITE" id="PS00028">
    <property type="entry name" value="ZINC_FINGER_C2H2_1"/>
    <property type="match status" value="12"/>
</dbReference>
<evidence type="ECO:0000313" key="13">
    <source>
        <dbReference type="EMBL" id="KAK3738799.1"/>
    </source>
</evidence>
<dbReference type="SMART" id="SM00355">
    <property type="entry name" value="ZnF_C2H2"/>
    <property type="match status" value="16"/>
</dbReference>
<evidence type="ECO:0000256" key="9">
    <source>
        <dbReference type="ARBA" id="ARBA00023242"/>
    </source>
</evidence>
<comment type="caution">
    <text evidence="13">The sequence shown here is derived from an EMBL/GenBank/DDBJ whole genome shotgun (WGS) entry which is preliminary data.</text>
</comment>
<dbReference type="GO" id="GO:0008270">
    <property type="term" value="F:zinc ion binding"/>
    <property type="evidence" value="ECO:0007669"/>
    <property type="project" value="UniProtKB-KW"/>
</dbReference>
<feature type="domain" description="C2H2-type" evidence="12">
    <location>
        <begin position="666"/>
        <end position="693"/>
    </location>
</feature>
<dbReference type="InterPro" id="IPR036236">
    <property type="entry name" value="Znf_C2H2_sf"/>
</dbReference>
<evidence type="ECO:0000256" key="10">
    <source>
        <dbReference type="PROSITE-ProRule" id="PRU00042"/>
    </source>
</evidence>
<dbReference type="FunFam" id="3.30.160.60:FF:001289">
    <property type="entry name" value="Zinc finger protein 574"/>
    <property type="match status" value="1"/>
</dbReference>
<dbReference type="Proteomes" id="UP001283361">
    <property type="component" value="Unassembled WGS sequence"/>
</dbReference>
<dbReference type="SUPFAM" id="SSF57667">
    <property type="entry name" value="beta-beta-alpha zinc fingers"/>
    <property type="match status" value="8"/>
</dbReference>
<keyword evidence="4 10" id="KW-0863">Zinc-finger</keyword>
<feature type="domain" description="C2H2-type" evidence="12">
    <location>
        <begin position="1003"/>
        <end position="1030"/>
    </location>
</feature>
<keyword evidence="2" id="KW-0479">Metal-binding</keyword>
<comment type="subcellular location">
    <subcellularLocation>
        <location evidence="1">Nucleus</location>
    </subcellularLocation>
</comment>
<feature type="domain" description="C2H2-type" evidence="12">
    <location>
        <begin position="721"/>
        <end position="748"/>
    </location>
</feature>
<keyword evidence="6" id="KW-0805">Transcription regulation</keyword>
<dbReference type="EMBL" id="JAWDGP010006574">
    <property type="protein sequence ID" value="KAK3738799.1"/>
    <property type="molecule type" value="Genomic_DNA"/>
</dbReference>
<dbReference type="Pfam" id="PF12874">
    <property type="entry name" value="zf-met"/>
    <property type="match status" value="1"/>
</dbReference>
<evidence type="ECO:0000313" key="14">
    <source>
        <dbReference type="Proteomes" id="UP001283361"/>
    </source>
</evidence>
<evidence type="ECO:0000259" key="12">
    <source>
        <dbReference type="PROSITE" id="PS50157"/>
    </source>
</evidence>
<dbReference type="Gene3D" id="3.30.160.60">
    <property type="entry name" value="Classic Zinc Finger"/>
    <property type="match status" value="9"/>
</dbReference>
<evidence type="ECO:0000256" key="5">
    <source>
        <dbReference type="ARBA" id="ARBA00022833"/>
    </source>
</evidence>
<feature type="domain" description="C2H2-type" evidence="12">
    <location>
        <begin position="818"/>
        <end position="846"/>
    </location>
</feature>
<keyword evidence="7" id="KW-0238">DNA-binding</keyword>
<feature type="domain" description="C2H2-type" evidence="12">
    <location>
        <begin position="327"/>
        <end position="354"/>
    </location>
</feature>
<evidence type="ECO:0000256" key="8">
    <source>
        <dbReference type="ARBA" id="ARBA00023163"/>
    </source>
</evidence>
<dbReference type="PROSITE" id="PS50157">
    <property type="entry name" value="ZINC_FINGER_C2H2_2"/>
    <property type="match status" value="14"/>
</dbReference>
<keyword evidence="9" id="KW-0539">Nucleus</keyword>
<feature type="domain" description="C2H2-type" evidence="12">
    <location>
        <begin position="602"/>
        <end position="625"/>
    </location>
</feature>
<feature type="domain" description="C2H2-type" evidence="12">
    <location>
        <begin position="695"/>
        <end position="717"/>
    </location>
</feature>
<reference evidence="13" key="1">
    <citation type="journal article" date="2023" name="G3 (Bethesda)">
        <title>A reference genome for the long-term kleptoplast-retaining sea slug Elysia crispata morphotype clarki.</title>
        <authorList>
            <person name="Eastman K.E."/>
            <person name="Pendleton A.L."/>
            <person name="Shaikh M.A."/>
            <person name="Suttiyut T."/>
            <person name="Ogas R."/>
            <person name="Tomko P."/>
            <person name="Gavelis G."/>
            <person name="Widhalm J.R."/>
            <person name="Wisecaver J.H."/>
        </authorList>
    </citation>
    <scope>NUCLEOTIDE SEQUENCE</scope>
    <source>
        <strain evidence="13">ECLA1</strain>
    </source>
</reference>
<dbReference type="FunFam" id="3.30.160.60:FF:000446">
    <property type="entry name" value="Zinc finger protein"/>
    <property type="match status" value="1"/>
</dbReference>
<keyword evidence="8" id="KW-0804">Transcription</keyword>
<dbReference type="GO" id="GO:0005634">
    <property type="term" value="C:nucleus"/>
    <property type="evidence" value="ECO:0007669"/>
    <property type="project" value="UniProtKB-SubCell"/>
</dbReference>
<gene>
    <name evidence="13" type="ORF">RRG08_035679</name>
</gene>
<feature type="domain" description="C2H2-type" evidence="12">
    <location>
        <begin position="535"/>
        <end position="562"/>
    </location>
</feature>
<keyword evidence="5" id="KW-0862">Zinc</keyword>
<feature type="domain" description="C2H2-type" evidence="12">
    <location>
        <begin position="301"/>
        <end position="328"/>
    </location>
</feature>
<proteinExistence type="predicted"/>
<feature type="domain" description="C2H2-type" evidence="12">
    <location>
        <begin position="792"/>
        <end position="814"/>
    </location>
</feature>
<accession>A0AAE1CW06</accession>
<feature type="domain" description="C2H2-type" evidence="12">
    <location>
        <begin position="906"/>
        <end position="933"/>
    </location>
</feature>